<dbReference type="Proteomes" id="UP000178603">
    <property type="component" value="Unassembled WGS sequence"/>
</dbReference>
<proteinExistence type="predicted"/>
<reference evidence="1 2" key="1">
    <citation type="journal article" date="2016" name="Nat. Commun.">
        <title>Thousands of microbial genomes shed light on interconnected biogeochemical processes in an aquifer system.</title>
        <authorList>
            <person name="Anantharaman K."/>
            <person name="Brown C.T."/>
            <person name="Hug L.A."/>
            <person name="Sharon I."/>
            <person name="Castelle C.J."/>
            <person name="Probst A.J."/>
            <person name="Thomas B.C."/>
            <person name="Singh A."/>
            <person name="Wilkins M.J."/>
            <person name="Karaoz U."/>
            <person name="Brodie E.L."/>
            <person name="Williams K.H."/>
            <person name="Hubbard S.S."/>
            <person name="Banfield J.F."/>
        </authorList>
    </citation>
    <scope>NUCLEOTIDE SEQUENCE [LARGE SCALE GENOMIC DNA]</scope>
</reference>
<accession>A0A1F8ATE5</accession>
<sequence>MSSPGNIKIGSKLVEGGKVYTVYKIEEKTIDGAPRRIICYKPHFSDYTNDTVVCSLPEDNLQEANIRRPISLTELENIIRNLSSGPQREELDVVEAKVTLGGNDIYESVEILKIYWREKNKNEEGFTKAKKDILNLALEKIVEEVALIQKTSLEAARTAITKALS</sequence>
<protein>
    <recommendedName>
        <fullName evidence="3">CarD-like/TRCF RNAP-interacting domain-containing protein</fullName>
    </recommendedName>
</protein>
<gene>
    <name evidence="1" type="ORF">A3E44_00325</name>
</gene>
<dbReference type="AlphaFoldDB" id="A0A1F8ATE5"/>
<evidence type="ECO:0000313" key="1">
    <source>
        <dbReference type="EMBL" id="OGM54495.1"/>
    </source>
</evidence>
<organism evidence="1 2">
    <name type="scientific">Candidatus Woesebacteria bacterium RIFCSPHIGHO2_12_FULL_41_24</name>
    <dbReference type="NCBI Taxonomy" id="1802510"/>
    <lineage>
        <taxon>Bacteria</taxon>
        <taxon>Candidatus Woeseibacteriota</taxon>
    </lineage>
</organism>
<comment type="caution">
    <text evidence="1">The sequence shown here is derived from an EMBL/GenBank/DDBJ whole genome shotgun (WGS) entry which is preliminary data.</text>
</comment>
<dbReference type="EMBL" id="MGGW01000014">
    <property type="protein sequence ID" value="OGM54495.1"/>
    <property type="molecule type" value="Genomic_DNA"/>
</dbReference>
<name>A0A1F8ATE5_9BACT</name>
<evidence type="ECO:0000313" key="2">
    <source>
        <dbReference type="Proteomes" id="UP000178603"/>
    </source>
</evidence>
<evidence type="ECO:0008006" key="3">
    <source>
        <dbReference type="Google" id="ProtNLM"/>
    </source>
</evidence>